<evidence type="ECO:0000256" key="1">
    <source>
        <dbReference type="ARBA" id="ARBA00009080"/>
    </source>
</evidence>
<dbReference type="PANTHER" id="PTHR43060:SF15">
    <property type="entry name" value="3-HYDROXYISOBUTYRATE DEHYDROGENASE-LIKE 1, MITOCHONDRIAL-RELATED"/>
    <property type="match status" value="1"/>
</dbReference>
<evidence type="ECO:0000313" key="6">
    <source>
        <dbReference type="EMBL" id="USH03569.1"/>
    </source>
</evidence>
<dbReference type="InterPro" id="IPR029154">
    <property type="entry name" value="HIBADH-like_NADP-bd"/>
</dbReference>
<evidence type="ECO:0000313" key="7">
    <source>
        <dbReference type="Proteomes" id="UP001056255"/>
    </source>
</evidence>
<evidence type="ECO:0000256" key="2">
    <source>
        <dbReference type="ARBA" id="ARBA00023002"/>
    </source>
</evidence>
<name>A0ABY4WX60_9GAMM</name>
<keyword evidence="3" id="KW-0520">NAD</keyword>
<dbReference type="Pfam" id="PF14833">
    <property type="entry name" value="NAD_binding_11"/>
    <property type="match status" value="1"/>
</dbReference>
<accession>A0ABY4WX60</accession>
<dbReference type="InterPro" id="IPR013328">
    <property type="entry name" value="6PGD_dom2"/>
</dbReference>
<dbReference type="InterPro" id="IPR015815">
    <property type="entry name" value="HIBADH-related"/>
</dbReference>
<evidence type="ECO:0000256" key="3">
    <source>
        <dbReference type="ARBA" id="ARBA00023027"/>
    </source>
</evidence>
<dbReference type="InterPro" id="IPR002204">
    <property type="entry name" value="3-OH-isobutyrate_DH-rel_CS"/>
</dbReference>
<dbReference type="EMBL" id="CP082275">
    <property type="protein sequence ID" value="USH03569.1"/>
    <property type="molecule type" value="Genomic_DNA"/>
</dbReference>
<comment type="similarity">
    <text evidence="1">Belongs to the HIBADH-related family.</text>
</comment>
<dbReference type="Proteomes" id="UP001056255">
    <property type="component" value="Chromosome I"/>
</dbReference>
<dbReference type="Gene3D" id="3.40.50.720">
    <property type="entry name" value="NAD(P)-binding Rossmann-like Domain"/>
    <property type="match status" value="1"/>
</dbReference>
<protein>
    <submittedName>
        <fullName evidence="6">NAD(P)-dependent oxidoreductase</fullName>
    </submittedName>
</protein>
<keyword evidence="2" id="KW-0560">Oxidoreductase</keyword>
<dbReference type="Gene3D" id="1.10.1040.10">
    <property type="entry name" value="N-(1-d-carboxylethyl)-l-norvaline Dehydrogenase, domain 2"/>
    <property type="match status" value="1"/>
</dbReference>
<gene>
    <name evidence="6" type="ORF">K6Q96_06115</name>
</gene>
<reference evidence="6" key="1">
    <citation type="submission" date="2021-08" db="EMBL/GenBank/DDBJ databases">
        <authorList>
            <person name="Sakaguchi M."/>
            <person name="Kikuchi T."/>
            <person name="Urbanczyk H."/>
        </authorList>
    </citation>
    <scope>NUCLEOTIDE SEQUENCE</scope>
    <source>
        <strain evidence="6">020920N</strain>
    </source>
</reference>
<dbReference type="PIRSF" id="PIRSF000103">
    <property type="entry name" value="HIBADH"/>
    <property type="match status" value="1"/>
</dbReference>
<organism evidence="6 7">
    <name type="scientific">Grimontia kaedaensis</name>
    <dbReference type="NCBI Taxonomy" id="2872157"/>
    <lineage>
        <taxon>Bacteria</taxon>
        <taxon>Pseudomonadati</taxon>
        <taxon>Pseudomonadota</taxon>
        <taxon>Gammaproteobacteria</taxon>
        <taxon>Vibrionales</taxon>
        <taxon>Vibrionaceae</taxon>
        <taxon>Grimontia</taxon>
    </lineage>
</organism>
<dbReference type="Pfam" id="PF03446">
    <property type="entry name" value="NAD_binding_2"/>
    <property type="match status" value="1"/>
</dbReference>
<dbReference type="PROSITE" id="PS00895">
    <property type="entry name" value="3_HYDROXYISOBUT_DH"/>
    <property type="match status" value="1"/>
</dbReference>
<feature type="domain" description="6-phosphogluconate dehydrogenase NADP-binding" evidence="4">
    <location>
        <begin position="3"/>
        <end position="159"/>
    </location>
</feature>
<evidence type="ECO:0000259" key="4">
    <source>
        <dbReference type="Pfam" id="PF03446"/>
    </source>
</evidence>
<evidence type="ECO:0000259" key="5">
    <source>
        <dbReference type="Pfam" id="PF14833"/>
    </source>
</evidence>
<dbReference type="InterPro" id="IPR036291">
    <property type="entry name" value="NAD(P)-bd_dom_sf"/>
</dbReference>
<proteinExistence type="inferred from homology"/>
<dbReference type="SUPFAM" id="SSF51735">
    <property type="entry name" value="NAD(P)-binding Rossmann-fold domains"/>
    <property type="match status" value="1"/>
</dbReference>
<keyword evidence="7" id="KW-1185">Reference proteome</keyword>
<sequence>MKNVGFIGLGDMGSQMAMNLKKSGFQPIGFDLSESRMESLREIGGATAATCSDVGTYCDVAFVMVMNGTQVKNVVQQLGESMQPGSTIIVTATIHASEIREAYAIAQEKGLEMIDSPVSGGLGGAQNATLTLMPAAKSSVLEANRPLLEAISSNILYVGEQVGAGQTVKASLQAYIGASFTAIFESLVLGAKAGVDGKVLFEVFGKSAAASPLFNNCAKLILDRKFEKTGSHIATMYKDLSITMAMAKENGVPMFTTASAFELFQAGKTMYPEGDNWSIVKMLEKMADTKVEW</sequence>
<dbReference type="RefSeq" id="WP_251878666.1">
    <property type="nucleotide sequence ID" value="NZ_CP082275.1"/>
</dbReference>
<feature type="domain" description="3-hydroxyisobutyrate dehydrogenase-like NAD-binding" evidence="5">
    <location>
        <begin position="163"/>
        <end position="282"/>
    </location>
</feature>
<dbReference type="SUPFAM" id="SSF48179">
    <property type="entry name" value="6-phosphogluconate dehydrogenase C-terminal domain-like"/>
    <property type="match status" value="1"/>
</dbReference>
<dbReference type="InterPro" id="IPR008927">
    <property type="entry name" value="6-PGluconate_DH-like_C_sf"/>
</dbReference>
<dbReference type="PANTHER" id="PTHR43060">
    <property type="entry name" value="3-HYDROXYISOBUTYRATE DEHYDROGENASE-LIKE 1, MITOCHONDRIAL-RELATED"/>
    <property type="match status" value="1"/>
</dbReference>
<dbReference type="InterPro" id="IPR006115">
    <property type="entry name" value="6PGDH_NADP-bd"/>
</dbReference>